<dbReference type="PIRSF" id="PIRSF003107">
    <property type="entry name" value="PhoU"/>
    <property type="match status" value="1"/>
</dbReference>
<dbReference type="PANTHER" id="PTHR42930:SF3">
    <property type="entry name" value="PHOSPHATE-SPECIFIC TRANSPORT SYSTEM ACCESSORY PROTEIN PHOU"/>
    <property type="match status" value="1"/>
</dbReference>
<accession>A0ABN6RK63</accession>
<evidence type="ECO:0000256" key="1">
    <source>
        <dbReference type="PIRNR" id="PIRNR003107"/>
    </source>
</evidence>
<comment type="function">
    <text evidence="1">Plays a role in the regulation of phosphate uptake.</text>
</comment>
<feature type="domain" description="PhoU" evidence="2">
    <location>
        <begin position="119"/>
        <end position="204"/>
    </location>
</feature>
<gene>
    <name evidence="3" type="primary">phoU</name>
    <name evidence="3" type="ORF">DAETH_30730</name>
</gene>
<evidence type="ECO:0000313" key="3">
    <source>
        <dbReference type="EMBL" id="BDP43104.1"/>
    </source>
</evidence>
<keyword evidence="1" id="KW-0592">Phosphate transport</keyword>
<dbReference type="InterPro" id="IPR026022">
    <property type="entry name" value="PhoU_dom"/>
</dbReference>
<dbReference type="RefSeq" id="WP_264775768.1">
    <property type="nucleotide sequence ID" value="NZ_AP026560.1"/>
</dbReference>
<comment type="similarity">
    <text evidence="1">Belongs to the PhoU family.</text>
</comment>
<dbReference type="NCBIfam" id="TIGR02135">
    <property type="entry name" value="phoU_full"/>
    <property type="match status" value="1"/>
</dbReference>
<proteinExistence type="inferred from homology"/>
<sequence length="219" mass="24934">MREALETDLRAVLNGTLNMLGTVERMLPIAGDVLIHARAERLEEVKAIDREVDAQEERIEAECLRIIALHQPVARDLRLVALILKSLSDIERMGDYVVHVAADGAELAQTPALKRYINLARMLERLGEMSQNLRTAIADRDVTRAEATIEMDDEVDGLYEQIQRELVTYMLEDPRNISKALTLMRVGRSLERVGDHMENVAERVRYWVTGQREAETSRT</sequence>
<dbReference type="InterPro" id="IPR038078">
    <property type="entry name" value="PhoU-like_sf"/>
</dbReference>
<feature type="domain" description="PhoU" evidence="2">
    <location>
        <begin position="18"/>
        <end position="101"/>
    </location>
</feature>
<name>A0ABN6RK63_9DEIO</name>
<organism evidence="3 4">
    <name type="scientific">Deinococcus aetherius</name>
    <dbReference type="NCBI Taxonomy" id="200252"/>
    <lineage>
        <taxon>Bacteria</taxon>
        <taxon>Thermotogati</taxon>
        <taxon>Deinococcota</taxon>
        <taxon>Deinococci</taxon>
        <taxon>Deinococcales</taxon>
        <taxon>Deinococcaceae</taxon>
        <taxon>Deinococcus</taxon>
    </lineage>
</organism>
<comment type="subcellular location">
    <subcellularLocation>
        <location evidence="1">Cytoplasm</location>
    </subcellularLocation>
</comment>
<protein>
    <recommendedName>
        <fullName evidence="1">Phosphate-specific transport system accessory protein PhoU</fullName>
    </recommendedName>
</protein>
<dbReference type="InterPro" id="IPR028366">
    <property type="entry name" value="PhoU"/>
</dbReference>
<keyword evidence="4" id="KW-1185">Reference proteome</keyword>
<dbReference type="PANTHER" id="PTHR42930">
    <property type="entry name" value="PHOSPHATE-SPECIFIC TRANSPORT SYSTEM ACCESSORY PROTEIN PHOU"/>
    <property type="match status" value="1"/>
</dbReference>
<dbReference type="Proteomes" id="UP001064971">
    <property type="component" value="Chromosome"/>
</dbReference>
<keyword evidence="1" id="KW-0813">Transport</keyword>
<dbReference type="Gene3D" id="1.20.58.220">
    <property type="entry name" value="Phosphate transport system protein phou homolog 2, domain 2"/>
    <property type="match status" value="1"/>
</dbReference>
<dbReference type="Pfam" id="PF01895">
    <property type="entry name" value="PhoU"/>
    <property type="match status" value="2"/>
</dbReference>
<evidence type="ECO:0000313" key="4">
    <source>
        <dbReference type="Proteomes" id="UP001064971"/>
    </source>
</evidence>
<comment type="subunit">
    <text evidence="1">Homodimer.</text>
</comment>
<keyword evidence="1" id="KW-0963">Cytoplasm</keyword>
<evidence type="ECO:0000259" key="2">
    <source>
        <dbReference type="Pfam" id="PF01895"/>
    </source>
</evidence>
<dbReference type="SUPFAM" id="SSF109755">
    <property type="entry name" value="PhoU-like"/>
    <property type="match status" value="1"/>
</dbReference>
<dbReference type="EMBL" id="AP026560">
    <property type="protein sequence ID" value="BDP43104.1"/>
    <property type="molecule type" value="Genomic_DNA"/>
</dbReference>
<reference evidence="3" key="1">
    <citation type="submission" date="2022-07" db="EMBL/GenBank/DDBJ databases">
        <title>Complete Genome Sequence of the Radioresistant Bacterium Deinococcus aetherius ST0316, Isolated from the Air Dust collected in Lower Stratosphere above Japan.</title>
        <authorList>
            <person name="Satoh K."/>
            <person name="Hagiwara K."/>
            <person name="Katsumata K."/>
            <person name="Kubo A."/>
            <person name="Yokobori S."/>
            <person name="Yamagishi A."/>
            <person name="Oono Y."/>
            <person name="Narumi I."/>
        </authorList>
    </citation>
    <scope>NUCLEOTIDE SEQUENCE</scope>
    <source>
        <strain evidence="3">ST0316</strain>
    </source>
</reference>